<dbReference type="RefSeq" id="WP_066624208.1">
    <property type="nucleotide sequence ID" value="NZ_JBHSYQ010000008.1"/>
</dbReference>
<sequence length="62" mass="7244">MHKIHGICHFINQLLLLKEANVRITLLNMPLPQRQILRIMGLEPLFTFVPDFEEAYQLVQAS</sequence>
<dbReference type="SUPFAM" id="SSF52091">
    <property type="entry name" value="SpoIIaa-like"/>
    <property type="match status" value="1"/>
</dbReference>
<proteinExistence type="predicted"/>
<evidence type="ECO:0000313" key="1">
    <source>
        <dbReference type="EMBL" id="MFC6999031.1"/>
    </source>
</evidence>
<dbReference type="EMBL" id="JBHSYQ010000008">
    <property type="protein sequence ID" value="MFC6999031.1"/>
    <property type="molecule type" value="Genomic_DNA"/>
</dbReference>
<gene>
    <name evidence="1" type="ORF">ACFQHR_15435</name>
</gene>
<name>A0ABW2DR10_9BACT</name>
<reference evidence="2" key="1">
    <citation type="journal article" date="2019" name="Int. J. Syst. Evol. Microbiol.">
        <title>The Global Catalogue of Microorganisms (GCM) 10K type strain sequencing project: providing services to taxonomists for standard genome sequencing and annotation.</title>
        <authorList>
            <consortium name="The Broad Institute Genomics Platform"/>
            <consortium name="The Broad Institute Genome Sequencing Center for Infectious Disease"/>
            <person name="Wu L."/>
            <person name="Ma J."/>
        </authorList>
    </citation>
    <scope>NUCLEOTIDE SEQUENCE [LARGE SCALE GENOMIC DNA]</scope>
    <source>
        <strain evidence="2">CGMCC 4.7393</strain>
    </source>
</reference>
<accession>A0ABW2DR10</accession>
<organism evidence="1 2">
    <name type="scientific">Rufibacter roseus</name>
    <dbReference type="NCBI Taxonomy" id="1567108"/>
    <lineage>
        <taxon>Bacteria</taxon>
        <taxon>Pseudomonadati</taxon>
        <taxon>Bacteroidota</taxon>
        <taxon>Cytophagia</taxon>
        <taxon>Cytophagales</taxon>
        <taxon>Hymenobacteraceae</taxon>
        <taxon>Rufibacter</taxon>
    </lineage>
</organism>
<evidence type="ECO:0000313" key="2">
    <source>
        <dbReference type="Proteomes" id="UP001596405"/>
    </source>
</evidence>
<evidence type="ECO:0008006" key="3">
    <source>
        <dbReference type="Google" id="ProtNLM"/>
    </source>
</evidence>
<keyword evidence="2" id="KW-1185">Reference proteome</keyword>
<comment type="caution">
    <text evidence="1">The sequence shown here is derived from an EMBL/GenBank/DDBJ whole genome shotgun (WGS) entry which is preliminary data.</text>
</comment>
<dbReference type="Proteomes" id="UP001596405">
    <property type="component" value="Unassembled WGS sequence"/>
</dbReference>
<dbReference type="Gene3D" id="3.30.750.24">
    <property type="entry name" value="STAS domain"/>
    <property type="match status" value="1"/>
</dbReference>
<dbReference type="InterPro" id="IPR036513">
    <property type="entry name" value="STAS_dom_sf"/>
</dbReference>
<protein>
    <recommendedName>
        <fullName evidence="3">STAS domain-containing protein</fullName>
    </recommendedName>
</protein>